<organism evidence="2 3">
    <name type="scientific">Geodermatophilus amargosae</name>
    <dbReference type="NCBI Taxonomy" id="1296565"/>
    <lineage>
        <taxon>Bacteria</taxon>
        <taxon>Bacillati</taxon>
        <taxon>Actinomycetota</taxon>
        <taxon>Actinomycetes</taxon>
        <taxon>Geodermatophilales</taxon>
        <taxon>Geodermatophilaceae</taxon>
        <taxon>Geodermatophilus</taxon>
    </lineage>
</organism>
<dbReference type="PANTHER" id="PTHR43316">
    <property type="entry name" value="HYDROLASE, HALOACID DELAHOGENASE-RELATED"/>
    <property type="match status" value="1"/>
</dbReference>
<dbReference type="RefSeq" id="WP_093578402.1">
    <property type="nucleotide sequence ID" value="NZ_FPBA01000003.1"/>
</dbReference>
<evidence type="ECO:0000313" key="3">
    <source>
        <dbReference type="Proteomes" id="UP000199546"/>
    </source>
</evidence>
<proteinExistence type="predicted"/>
<gene>
    <name evidence="2" type="ORF">SAMN05660657_01067</name>
</gene>
<keyword evidence="1" id="KW-0378">Hydrolase</keyword>
<dbReference type="Pfam" id="PF00702">
    <property type="entry name" value="Hydrolase"/>
    <property type="match status" value="1"/>
</dbReference>
<dbReference type="GO" id="GO:0016787">
    <property type="term" value="F:hydrolase activity"/>
    <property type="evidence" value="ECO:0007669"/>
    <property type="project" value="UniProtKB-KW"/>
</dbReference>
<dbReference type="AlphaFoldDB" id="A0A1I6YHS6"/>
<reference evidence="3" key="1">
    <citation type="submission" date="2016-10" db="EMBL/GenBank/DDBJ databases">
        <authorList>
            <person name="Varghese N."/>
            <person name="Submissions S."/>
        </authorList>
    </citation>
    <scope>NUCLEOTIDE SEQUENCE [LARGE SCALE GENOMIC DNA]</scope>
    <source>
        <strain evidence="3">DSM 46136</strain>
    </source>
</reference>
<dbReference type="STRING" id="1296565.SAMN05660657_01067"/>
<dbReference type="InterPro" id="IPR036412">
    <property type="entry name" value="HAD-like_sf"/>
</dbReference>
<evidence type="ECO:0000313" key="2">
    <source>
        <dbReference type="EMBL" id="SFT49891.1"/>
    </source>
</evidence>
<dbReference type="PANTHER" id="PTHR43316:SF3">
    <property type="entry name" value="HALOACID DEHALOGENASE, TYPE II (AFU_ORTHOLOGUE AFUA_2G07750)-RELATED"/>
    <property type="match status" value="1"/>
</dbReference>
<dbReference type="InterPro" id="IPR023214">
    <property type="entry name" value="HAD_sf"/>
</dbReference>
<accession>A0A1I6YHS6</accession>
<protein>
    <submittedName>
        <fullName evidence="2">2-haloacid dehalogenase</fullName>
    </submittedName>
</protein>
<dbReference type="Proteomes" id="UP000199546">
    <property type="component" value="Unassembled WGS sequence"/>
</dbReference>
<dbReference type="SUPFAM" id="SSF56784">
    <property type="entry name" value="HAD-like"/>
    <property type="match status" value="1"/>
</dbReference>
<dbReference type="Gene3D" id="3.40.50.1000">
    <property type="entry name" value="HAD superfamily/HAD-like"/>
    <property type="match status" value="1"/>
</dbReference>
<evidence type="ECO:0000256" key="1">
    <source>
        <dbReference type="ARBA" id="ARBA00022801"/>
    </source>
</evidence>
<dbReference type="EMBL" id="FPBA01000003">
    <property type="protein sequence ID" value="SFT49891.1"/>
    <property type="molecule type" value="Genomic_DNA"/>
</dbReference>
<dbReference type="Gene3D" id="1.10.150.750">
    <property type="match status" value="1"/>
</dbReference>
<name>A0A1I6YHS6_9ACTN</name>
<dbReference type="InterPro" id="IPR051540">
    <property type="entry name" value="S-2-haloacid_dehalogenase"/>
</dbReference>
<dbReference type="OrthoDB" id="3774052at2"/>
<keyword evidence="3" id="KW-1185">Reference proteome</keyword>
<sequence length="222" mass="23397">MLVTFDLFSALVDSRSGGSAAFTELADSRGWPVAGATLYDDWDARNKASQRDLPEWVPFREHCRRALAGTCAALGLAGDPDADVDALLGTVGRWPLWPDVVPGLADVARLYRVGVLSNVDDAVFAGSPVAGLVDDAAVLTSERLRAYKPSPEIYRRARQAAGGDLVHVASSARDVRGALEAGIRVVRLRRPGHALDPGGPAPDVEVAAVADLVAVLADLAPR</sequence>